<evidence type="ECO:0000313" key="4">
    <source>
        <dbReference type="EMBL" id="TFE19283.1"/>
    </source>
</evidence>
<dbReference type="EMBL" id="SOMN01000077">
    <property type="protein sequence ID" value="TFE19283.1"/>
    <property type="molecule type" value="Genomic_DNA"/>
</dbReference>
<name>A0A4Y8LMW6_9BACL</name>
<gene>
    <name evidence="4" type="ORF">E2980_23615</name>
</gene>
<accession>A0A4Y8LMW6</accession>
<dbReference type="Proteomes" id="UP000297900">
    <property type="component" value="Unassembled WGS sequence"/>
</dbReference>
<dbReference type="PANTHER" id="PTHR43046">
    <property type="entry name" value="GDP-MANNOSE MANNOSYL HYDROLASE"/>
    <property type="match status" value="1"/>
</dbReference>
<dbReference type="GO" id="GO:0016787">
    <property type="term" value="F:hydrolase activity"/>
    <property type="evidence" value="ECO:0007669"/>
    <property type="project" value="UniProtKB-KW"/>
</dbReference>
<dbReference type="InterPro" id="IPR000086">
    <property type="entry name" value="NUDIX_hydrolase_dom"/>
</dbReference>
<evidence type="ECO:0000256" key="1">
    <source>
        <dbReference type="ARBA" id="ARBA00001946"/>
    </source>
</evidence>
<evidence type="ECO:0000256" key="2">
    <source>
        <dbReference type="ARBA" id="ARBA00022801"/>
    </source>
</evidence>
<protein>
    <submittedName>
        <fullName evidence="4">NUDIX domain-containing protein</fullName>
    </submittedName>
</protein>
<reference evidence="4 5" key="1">
    <citation type="submission" date="2019-03" db="EMBL/GenBank/DDBJ databases">
        <title>Cohnella endophytica sp. nov., a novel endophytic bacterium isolated from bark of Sonneratia apetala.</title>
        <authorList>
            <person name="Tuo L."/>
        </authorList>
    </citation>
    <scope>NUCLEOTIDE SEQUENCE [LARGE SCALE GENOMIC DNA]</scope>
    <source>
        <strain evidence="4 5">CCTCC AB 208254</strain>
    </source>
</reference>
<keyword evidence="5" id="KW-1185">Reference proteome</keyword>
<sequence length="185" mass="21500">MHERYVKSQQVHLKPRKEVFALNIRTAARAVIIKDEKLLVLRRSGVQGEFYVLPGGGQNHGESIIETLKREVKEEVELEVIGNELLFINEFIARRDSKFYELEPEIHQIDFTFLCNINYDQSAVMGQTPDVHQIGIAWIPIIEVIDYEMHPKDDLNFIMGAPTRHALVNWIINRNSYKTPRFIEG</sequence>
<dbReference type="AlphaFoldDB" id="A0A4Y8LMW6"/>
<comment type="caution">
    <text evidence="4">The sequence shown here is derived from an EMBL/GenBank/DDBJ whole genome shotgun (WGS) entry which is preliminary data.</text>
</comment>
<dbReference type="Pfam" id="PF00293">
    <property type="entry name" value="NUDIX"/>
    <property type="match status" value="1"/>
</dbReference>
<dbReference type="InterPro" id="IPR015797">
    <property type="entry name" value="NUDIX_hydrolase-like_dom_sf"/>
</dbReference>
<organism evidence="4 5">
    <name type="scientific">Cohnella luojiensis</name>
    <dbReference type="NCBI Taxonomy" id="652876"/>
    <lineage>
        <taxon>Bacteria</taxon>
        <taxon>Bacillati</taxon>
        <taxon>Bacillota</taxon>
        <taxon>Bacilli</taxon>
        <taxon>Bacillales</taxon>
        <taxon>Paenibacillaceae</taxon>
        <taxon>Cohnella</taxon>
    </lineage>
</organism>
<comment type="cofactor">
    <cofactor evidence="1">
        <name>Mg(2+)</name>
        <dbReference type="ChEBI" id="CHEBI:18420"/>
    </cofactor>
</comment>
<evidence type="ECO:0000313" key="5">
    <source>
        <dbReference type="Proteomes" id="UP000297900"/>
    </source>
</evidence>
<dbReference type="PANTHER" id="PTHR43046:SF14">
    <property type="entry name" value="MUTT_NUDIX FAMILY PROTEIN"/>
    <property type="match status" value="1"/>
</dbReference>
<evidence type="ECO:0000259" key="3">
    <source>
        <dbReference type="PROSITE" id="PS51462"/>
    </source>
</evidence>
<dbReference type="PROSITE" id="PS51462">
    <property type="entry name" value="NUDIX"/>
    <property type="match status" value="1"/>
</dbReference>
<keyword evidence="2" id="KW-0378">Hydrolase</keyword>
<dbReference type="Gene3D" id="3.90.79.10">
    <property type="entry name" value="Nucleoside Triphosphate Pyrophosphohydrolase"/>
    <property type="match status" value="1"/>
</dbReference>
<feature type="domain" description="Nudix hydrolase" evidence="3">
    <location>
        <begin position="23"/>
        <end position="162"/>
    </location>
</feature>
<proteinExistence type="predicted"/>
<dbReference type="OrthoDB" id="65827at2"/>
<dbReference type="SUPFAM" id="SSF55811">
    <property type="entry name" value="Nudix"/>
    <property type="match status" value="1"/>
</dbReference>